<dbReference type="InterPro" id="IPR050895">
    <property type="entry name" value="XK-related_scramblase"/>
</dbReference>
<evidence type="ECO:0000313" key="11">
    <source>
        <dbReference type="Proteomes" id="UP000823561"/>
    </source>
</evidence>
<feature type="transmembrane region" description="Helical" evidence="9">
    <location>
        <begin position="172"/>
        <end position="191"/>
    </location>
</feature>
<comment type="subcellular location">
    <subcellularLocation>
        <location evidence="1">Cell membrane</location>
        <topology evidence="1">Multi-pass membrane protein</topology>
    </subcellularLocation>
    <subcellularLocation>
        <location evidence="9">Membrane</location>
        <topology evidence="9">Multi-pass membrane protein</topology>
    </subcellularLocation>
</comment>
<evidence type="ECO:0000313" key="10">
    <source>
        <dbReference type="EMBL" id="KAG5265010.1"/>
    </source>
</evidence>
<feature type="transmembrane region" description="Helical" evidence="9">
    <location>
        <begin position="46"/>
        <end position="69"/>
    </location>
</feature>
<dbReference type="Proteomes" id="UP000823561">
    <property type="component" value="Chromosome 20"/>
</dbReference>
<evidence type="ECO:0000256" key="1">
    <source>
        <dbReference type="ARBA" id="ARBA00004651"/>
    </source>
</evidence>
<keyword evidence="5" id="KW-0053">Apoptosis</keyword>
<dbReference type="GO" id="GO:0070782">
    <property type="term" value="P:phosphatidylserine exposure on apoptotic cell surface"/>
    <property type="evidence" value="ECO:0007669"/>
    <property type="project" value="TreeGrafter"/>
</dbReference>
<gene>
    <name evidence="10" type="ORF">AALO_G00260450</name>
</gene>
<reference evidence="10" key="1">
    <citation type="submission" date="2020-10" db="EMBL/GenBank/DDBJ databases">
        <title>Chromosome-scale genome assembly of the Allis shad, Alosa alosa.</title>
        <authorList>
            <person name="Margot Z."/>
            <person name="Christophe K."/>
            <person name="Cabau C."/>
            <person name="Louis A."/>
            <person name="Berthelot C."/>
            <person name="Parey E."/>
            <person name="Roest Crollius H."/>
            <person name="Montfort J."/>
            <person name="Robinson-Rechavi M."/>
            <person name="Bucao C."/>
            <person name="Bouchez O."/>
            <person name="Gislard M."/>
            <person name="Lluch J."/>
            <person name="Milhes M."/>
            <person name="Lampietro C."/>
            <person name="Lopez Roques C."/>
            <person name="Donnadieu C."/>
            <person name="Braasch I."/>
            <person name="Desvignes T."/>
            <person name="Postlethwait J."/>
            <person name="Bobe J."/>
            <person name="Guiguen Y."/>
        </authorList>
    </citation>
    <scope>NUCLEOTIDE SEQUENCE</scope>
    <source>
        <strain evidence="10">M-15738</strain>
        <tissue evidence="10">Blood</tissue>
    </source>
</reference>
<keyword evidence="11" id="KW-1185">Reference proteome</keyword>
<comment type="caution">
    <text evidence="10">The sequence shown here is derived from an EMBL/GenBank/DDBJ whole genome shotgun (WGS) entry which is preliminary data.</text>
</comment>
<dbReference type="Pfam" id="PF09815">
    <property type="entry name" value="XK-related"/>
    <property type="match status" value="1"/>
</dbReference>
<evidence type="ECO:0000256" key="2">
    <source>
        <dbReference type="ARBA" id="ARBA00008789"/>
    </source>
</evidence>
<feature type="transmembrane region" description="Helical" evidence="9">
    <location>
        <begin position="238"/>
        <end position="255"/>
    </location>
</feature>
<dbReference type="AlphaFoldDB" id="A0AAV6FUZ8"/>
<dbReference type="InterPro" id="IPR018629">
    <property type="entry name" value="XK-rel"/>
</dbReference>
<evidence type="ECO:0000256" key="5">
    <source>
        <dbReference type="ARBA" id="ARBA00022703"/>
    </source>
</evidence>
<sequence>MDCSPFSKYSWLDFLFSVIGVCAYVFDVGSDMWVAKEFYCHGEFIWFGVLVGLMVLSSVVIQMFSWFWFKYDRDLENFEVKTAPENFLFCGQRRVKVSCCLHVLQLGFFFRHLTAIWQGFRVWWRGQQGSEYAVYLVHDLSMLRLIETFCESAPQLTLMAYIMLFTNQARTIQCVSVVASTTSIAWMVVDYHRSLRSFLPDKAKQAWASSVIYFLWNLLLIAPRVACVALFTSVLSHYIALHFLLVWPTLVLWAWRQGTDFMDSPAGERLYRATIGLIWYFSWFNVAEGSTRVRSIIYHSFMIADGAILLVTWWYYRDTELTQSYAIIMVLVIPVCYTLGLLLKTLYYCYFHPKLWRPQDKRGGKLEPDGSMSVSCMAMSTQTDTPSEPHNKRMARHARIFYTAGVDTSEMGQINRREGKT</sequence>
<feature type="transmembrane region" description="Helical" evidence="9">
    <location>
        <begin position="296"/>
        <end position="316"/>
    </location>
</feature>
<name>A0AAV6FUZ8_9TELE</name>
<feature type="transmembrane region" description="Helical" evidence="9">
    <location>
        <begin position="211"/>
        <end position="231"/>
    </location>
</feature>
<evidence type="ECO:0000256" key="7">
    <source>
        <dbReference type="ARBA" id="ARBA00023136"/>
    </source>
</evidence>
<protein>
    <recommendedName>
        <fullName evidence="9">XK-related protein</fullName>
    </recommendedName>
</protein>
<feature type="transmembrane region" description="Helical" evidence="9">
    <location>
        <begin position="9"/>
        <end position="26"/>
    </location>
</feature>
<keyword evidence="4 9" id="KW-0812">Transmembrane</keyword>
<dbReference type="EMBL" id="JADWDJ010000020">
    <property type="protein sequence ID" value="KAG5265010.1"/>
    <property type="molecule type" value="Genomic_DNA"/>
</dbReference>
<feature type="transmembrane region" description="Helical" evidence="9">
    <location>
        <begin position="328"/>
        <end position="351"/>
    </location>
</feature>
<keyword evidence="7 9" id="KW-0472">Membrane</keyword>
<evidence type="ECO:0000256" key="9">
    <source>
        <dbReference type="RuleBase" id="RU910716"/>
    </source>
</evidence>
<comment type="catalytic activity">
    <reaction evidence="8">
        <text>a 1,2-diacyl-sn-glycero-3-phospho-L-serine(in) = a 1,2-diacyl-sn-glycero-3-phospho-L-serine(out)</text>
        <dbReference type="Rhea" id="RHEA:38663"/>
        <dbReference type="ChEBI" id="CHEBI:57262"/>
    </reaction>
</comment>
<feature type="transmembrane region" description="Helical" evidence="9">
    <location>
        <begin position="270"/>
        <end position="287"/>
    </location>
</feature>
<dbReference type="GO" id="GO:1902742">
    <property type="term" value="P:apoptotic process involved in development"/>
    <property type="evidence" value="ECO:0007669"/>
    <property type="project" value="TreeGrafter"/>
</dbReference>
<accession>A0AAV6FUZ8</accession>
<evidence type="ECO:0000256" key="3">
    <source>
        <dbReference type="ARBA" id="ARBA00022475"/>
    </source>
</evidence>
<proteinExistence type="inferred from homology"/>
<evidence type="ECO:0000256" key="8">
    <source>
        <dbReference type="ARBA" id="ARBA00024479"/>
    </source>
</evidence>
<dbReference type="PANTHER" id="PTHR16024">
    <property type="entry name" value="XK-RELATED PROTEIN"/>
    <property type="match status" value="1"/>
</dbReference>
<keyword evidence="6 9" id="KW-1133">Transmembrane helix</keyword>
<evidence type="ECO:0000256" key="6">
    <source>
        <dbReference type="ARBA" id="ARBA00022989"/>
    </source>
</evidence>
<organism evidence="10 11">
    <name type="scientific">Alosa alosa</name>
    <name type="common">allis shad</name>
    <dbReference type="NCBI Taxonomy" id="278164"/>
    <lineage>
        <taxon>Eukaryota</taxon>
        <taxon>Metazoa</taxon>
        <taxon>Chordata</taxon>
        <taxon>Craniata</taxon>
        <taxon>Vertebrata</taxon>
        <taxon>Euteleostomi</taxon>
        <taxon>Actinopterygii</taxon>
        <taxon>Neopterygii</taxon>
        <taxon>Teleostei</taxon>
        <taxon>Clupei</taxon>
        <taxon>Clupeiformes</taxon>
        <taxon>Clupeoidei</taxon>
        <taxon>Clupeidae</taxon>
        <taxon>Alosa</taxon>
    </lineage>
</organism>
<dbReference type="PANTHER" id="PTHR16024:SF8">
    <property type="entry name" value="XK-RELATED PROTEIN 8"/>
    <property type="match status" value="1"/>
</dbReference>
<comment type="similarity">
    <text evidence="2 9">Belongs to the XK family.</text>
</comment>
<dbReference type="GO" id="GO:0043652">
    <property type="term" value="P:engulfment of apoptotic cell"/>
    <property type="evidence" value="ECO:0007669"/>
    <property type="project" value="TreeGrafter"/>
</dbReference>
<dbReference type="GO" id="GO:0005886">
    <property type="term" value="C:plasma membrane"/>
    <property type="evidence" value="ECO:0007669"/>
    <property type="project" value="UniProtKB-SubCell"/>
</dbReference>
<evidence type="ECO:0000256" key="4">
    <source>
        <dbReference type="ARBA" id="ARBA00022692"/>
    </source>
</evidence>
<keyword evidence="3" id="KW-1003">Cell membrane</keyword>